<dbReference type="EMBL" id="NCXP01000009">
    <property type="protein sequence ID" value="OSC41145.1"/>
    <property type="molecule type" value="Genomic_DNA"/>
</dbReference>
<dbReference type="CDD" id="cd02440">
    <property type="entry name" value="AdoMet_MTases"/>
    <property type="match status" value="1"/>
</dbReference>
<organism evidence="5 6">
    <name type="scientific">Mycobacterium decipiens</name>
    <dbReference type="NCBI Taxonomy" id="1430326"/>
    <lineage>
        <taxon>Bacteria</taxon>
        <taxon>Bacillati</taxon>
        <taxon>Actinomycetota</taxon>
        <taxon>Actinomycetes</taxon>
        <taxon>Mycobacteriales</taxon>
        <taxon>Mycobacteriaceae</taxon>
        <taxon>Mycobacterium</taxon>
    </lineage>
</organism>
<accession>A0A1X2LVV5</accession>
<dbReference type="PANTHER" id="PTHR43464">
    <property type="entry name" value="METHYLTRANSFERASE"/>
    <property type="match status" value="1"/>
</dbReference>
<comment type="caution">
    <text evidence="5">The sequence shown here is derived from an EMBL/GenBank/DDBJ whole genome shotgun (WGS) entry which is preliminary data.</text>
</comment>
<evidence type="ECO:0000313" key="6">
    <source>
        <dbReference type="Proteomes" id="UP000193247"/>
    </source>
</evidence>
<keyword evidence="2 5" id="KW-0808">Transferase</keyword>
<dbReference type="PANTHER" id="PTHR43464:SF19">
    <property type="entry name" value="UBIQUINONE BIOSYNTHESIS O-METHYLTRANSFERASE, MITOCHONDRIAL"/>
    <property type="match status" value="1"/>
</dbReference>
<name>A0A1X2LVV5_9MYCO</name>
<keyword evidence="6" id="KW-1185">Reference proteome</keyword>
<evidence type="ECO:0000313" key="5">
    <source>
        <dbReference type="EMBL" id="OSC41145.1"/>
    </source>
</evidence>
<reference evidence="5 6" key="1">
    <citation type="submission" date="2017-04" db="EMBL/GenBank/DDBJ databases">
        <title>The new phylogeny of genus Mycobacterium.</title>
        <authorList>
            <person name="Tortoli E."/>
            <person name="Trovato A."/>
            <person name="Cirillo D.M."/>
        </authorList>
    </citation>
    <scope>NUCLEOTIDE SEQUENCE [LARGE SCALE GENOMIC DNA]</scope>
    <source>
        <strain evidence="5 6">TBL 1200985</strain>
    </source>
</reference>
<evidence type="ECO:0000259" key="4">
    <source>
        <dbReference type="Pfam" id="PF13649"/>
    </source>
</evidence>
<proteinExistence type="predicted"/>
<keyword evidence="3" id="KW-0949">S-adenosyl-L-methionine</keyword>
<dbReference type="Gene3D" id="3.40.50.150">
    <property type="entry name" value="Vaccinia Virus protein VP39"/>
    <property type="match status" value="1"/>
</dbReference>
<feature type="domain" description="Methyltransferase" evidence="4">
    <location>
        <begin position="40"/>
        <end position="134"/>
    </location>
</feature>
<dbReference type="InterPro" id="IPR029063">
    <property type="entry name" value="SAM-dependent_MTases_sf"/>
</dbReference>
<protein>
    <submittedName>
        <fullName evidence="5">SAM-dependent methyltransferase</fullName>
    </submittedName>
</protein>
<evidence type="ECO:0000256" key="1">
    <source>
        <dbReference type="ARBA" id="ARBA00022603"/>
    </source>
</evidence>
<dbReference type="Pfam" id="PF13649">
    <property type="entry name" value="Methyltransf_25"/>
    <property type="match status" value="1"/>
</dbReference>
<keyword evidence="1 5" id="KW-0489">Methyltransferase</keyword>
<sequence>MDWDAAYRDEVFAGPPPWNIGETQPAIAELIRDGKIVGDVLDVGCGIGDVALDLASRGYRVVGIDVAAQAIAVAVKAAGERGLSTATFVQGDITSLTGYDKCFDTVLDCLLLHSLPVEARDDYLRWAHRAAKPGATMYVLVLTADALPADSPFPVPNLFSQKELREIVDKYWKIDEIRPAFVHVKLPTIPDLPVPPYSVDDKGRAKLPASLVCLKW</sequence>
<evidence type="ECO:0000256" key="3">
    <source>
        <dbReference type="ARBA" id="ARBA00022691"/>
    </source>
</evidence>
<dbReference type="GO" id="GO:0032259">
    <property type="term" value="P:methylation"/>
    <property type="evidence" value="ECO:0007669"/>
    <property type="project" value="UniProtKB-KW"/>
</dbReference>
<dbReference type="GO" id="GO:0008168">
    <property type="term" value="F:methyltransferase activity"/>
    <property type="evidence" value="ECO:0007669"/>
    <property type="project" value="UniProtKB-KW"/>
</dbReference>
<dbReference type="STRING" id="1430326.B8W66_10460"/>
<dbReference type="InterPro" id="IPR041698">
    <property type="entry name" value="Methyltransf_25"/>
</dbReference>
<evidence type="ECO:0000256" key="2">
    <source>
        <dbReference type="ARBA" id="ARBA00022679"/>
    </source>
</evidence>
<gene>
    <name evidence="5" type="ORF">B8W66_10460</name>
</gene>
<dbReference type="Proteomes" id="UP000193247">
    <property type="component" value="Unassembled WGS sequence"/>
</dbReference>
<dbReference type="AlphaFoldDB" id="A0A1X2LVV5"/>
<dbReference type="SUPFAM" id="SSF53335">
    <property type="entry name" value="S-adenosyl-L-methionine-dependent methyltransferases"/>
    <property type="match status" value="1"/>
</dbReference>
<dbReference type="OrthoDB" id="3825914at2"/>